<proteinExistence type="predicted"/>
<accession>A0A1M6WBY6</accession>
<organism evidence="1 2">
    <name type="scientific">Roseovarius marisflavi</name>
    <dbReference type="NCBI Taxonomy" id="1054996"/>
    <lineage>
        <taxon>Bacteria</taxon>
        <taxon>Pseudomonadati</taxon>
        <taxon>Pseudomonadota</taxon>
        <taxon>Alphaproteobacteria</taxon>
        <taxon>Rhodobacterales</taxon>
        <taxon>Roseobacteraceae</taxon>
        <taxon>Roseovarius</taxon>
    </lineage>
</organism>
<gene>
    <name evidence="1" type="ORF">SAMN05444414_102236</name>
</gene>
<evidence type="ECO:0000313" key="2">
    <source>
        <dbReference type="Proteomes" id="UP000184191"/>
    </source>
</evidence>
<dbReference type="AlphaFoldDB" id="A0A1M6WBY6"/>
<protein>
    <submittedName>
        <fullName evidence="1">Uncharacterized protein</fullName>
    </submittedName>
</protein>
<dbReference type="EMBL" id="FRBN01000002">
    <property type="protein sequence ID" value="SHK91214.1"/>
    <property type="molecule type" value="Genomic_DNA"/>
</dbReference>
<sequence length="39" mass="4798">MYKSRDIPQIIAERPFILFTWSEYTLDVVVVNRFSHRLR</sequence>
<dbReference type="Proteomes" id="UP000184191">
    <property type="component" value="Unassembled WGS sequence"/>
</dbReference>
<reference evidence="2" key="1">
    <citation type="submission" date="2016-11" db="EMBL/GenBank/DDBJ databases">
        <authorList>
            <person name="Varghese N."/>
            <person name="Submissions S."/>
        </authorList>
    </citation>
    <scope>NUCLEOTIDE SEQUENCE [LARGE SCALE GENOMIC DNA]</scope>
    <source>
        <strain evidence="2">DSM 29327</strain>
    </source>
</reference>
<name>A0A1M6WBY6_9RHOB</name>
<keyword evidence="2" id="KW-1185">Reference proteome</keyword>
<evidence type="ECO:0000313" key="1">
    <source>
        <dbReference type="EMBL" id="SHK91214.1"/>
    </source>
</evidence>